<dbReference type="EMBL" id="QQXK01000020">
    <property type="protein sequence ID" value="RII41809.1"/>
    <property type="molecule type" value="Genomic_DNA"/>
</dbReference>
<gene>
    <name evidence="2" type="ORF">DWB68_10430</name>
</gene>
<dbReference type="RefSeq" id="WP_119425084.1">
    <property type="nucleotide sequence ID" value="NZ_QQXK01000020.1"/>
</dbReference>
<dbReference type="PANTHER" id="PTHR34180:SF1">
    <property type="entry name" value="BETA-ALANYL-DOPAMINE_CARCININE HYDROLASE"/>
    <property type="match status" value="1"/>
</dbReference>
<dbReference type="Proteomes" id="UP000265419">
    <property type="component" value="Unassembled WGS sequence"/>
</dbReference>
<reference evidence="2 3" key="1">
    <citation type="submission" date="2018-07" db="EMBL/GenBank/DDBJ databases">
        <title>Arthrobacter sp. nov., isolated from raw cow's milk with high bacterial count.</title>
        <authorList>
            <person name="Hahne J."/>
            <person name="Isele D."/>
            <person name="Lipski A."/>
        </authorList>
    </citation>
    <scope>NUCLEOTIDE SEQUENCE [LARGE SCALE GENOMIC DNA]</scope>
    <source>
        <strain evidence="2 3">JZ R-35</strain>
    </source>
</reference>
<dbReference type="NCBIfam" id="NF040521">
    <property type="entry name" value="C45_proenzyme"/>
    <property type="match status" value="1"/>
</dbReference>
<evidence type="ECO:0000259" key="1">
    <source>
        <dbReference type="Pfam" id="PF03417"/>
    </source>
</evidence>
<dbReference type="Gene3D" id="3.60.60.10">
    <property type="entry name" value="Penicillin V Acylase, Chain A"/>
    <property type="match status" value="1"/>
</dbReference>
<feature type="domain" description="Peptidase C45 hydrolase" evidence="1">
    <location>
        <begin position="120"/>
        <end position="273"/>
    </location>
</feature>
<keyword evidence="3" id="KW-1185">Reference proteome</keyword>
<dbReference type="AlphaFoldDB" id="A0A399JC53"/>
<keyword evidence="2" id="KW-0378">Hydrolase</keyword>
<dbReference type="Pfam" id="PF03417">
    <property type="entry name" value="AAT"/>
    <property type="match status" value="1"/>
</dbReference>
<protein>
    <submittedName>
        <fullName evidence="2">Cysteine protease</fullName>
    </submittedName>
</protein>
<sequence length="364" mass="38306">MTAAVEHLEPVSGLEWTRLSGTREDVMRALGALHAAPIRAWRERETGAWQRLLERTAGAAKERFEAIVEATTARLPLEAQELTWIAEGAGVPVRELWALNLRGDLGRDGTGCSDVCAVTETGVVMGHNEDGDGDLEGAIRLITLVIDGDPSMTVVWYPGMLPANSFVTTSAGLSFGMDHVPVSVPNTEGCGRHFVARRAQRQEEGVVARAVLSAVPCAGGFAFDVADALGRGDLIENVAGRYSVASAVAAASDAPAEGGALLHTNHLRLVDGTEDGLAVAADDEWLGESQGRLRALVSAAPSVRSAADVLTALRAPGVLNRSEDIYTFATCVVDTAADTIWVQGSGEVWAGWLSAFARGERVAA</sequence>
<dbReference type="GO" id="GO:0008233">
    <property type="term" value="F:peptidase activity"/>
    <property type="evidence" value="ECO:0007669"/>
    <property type="project" value="UniProtKB-KW"/>
</dbReference>
<name>A0A399JC53_9MICC</name>
<dbReference type="GO" id="GO:0006508">
    <property type="term" value="P:proteolysis"/>
    <property type="evidence" value="ECO:0007669"/>
    <property type="project" value="UniProtKB-KW"/>
</dbReference>
<dbReference type="InterPro" id="IPR005079">
    <property type="entry name" value="Peptidase_C45_hydrolase"/>
</dbReference>
<dbReference type="PANTHER" id="PTHR34180">
    <property type="entry name" value="PEPTIDASE C45"/>
    <property type="match status" value="1"/>
</dbReference>
<dbReference type="InterPro" id="IPR047801">
    <property type="entry name" value="Peptidase_C45"/>
</dbReference>
<proteinExistence type="predicted"/>
<evidence type="ECO:0000313" key="2">
    <source>
        <dbReference type="EMBL" id="RII41809.1"/>
    </source>
</evidence>
<evidence type="ECO:0000313" key="3">
    <source>
        <dbReference type="Proteomes" id="UP000265419"/>
    </source>
</evidence>
<dbReference type="InterPro" id="IPR047794">
    <property type="entry name" value="C45_proenzyme-like"/>
</dbReference>
<keyword evidence="2" id="KW-0645">Protease</keyword>
<accession>A0A399JC53</accession>
<comment type="caution">
    <text evidence="2">The sequence shown here is derived from an EMBL/GenBank/DDBJ whole genome shotgun (WGS) entry which is preliminary data.</text>
</comment>
<organism evidence="2 3">
    <name type="scientific">Galactobacter valiniphilus</name>
    <dbReference type="NCBI Taxonomy" id="2676122"/>
    <lineage>
        <taxon>Bacteria</taxon>
        <taxon>Bacillati</taxon>
        <taxon>Actinomycetota</taxon>
        <taxon>Actinomycetes</taxon>
        <taxon>Micrococcales</taxon>
        <taxon>Micrococcaceae</taxon>
        <taxon>Galactobacter</taxon>
    </lineage>
</organism>